<evidence type="ECO:0000256" key="2">
    <source>
        <dbReference type="ARBA" id="ARBA00009347"/>
    </source>
</evidence>
<dbReference type="OrthoDB" id="9764422at2"/>
<evidence type="ECO:0000259" key="10">
    <source>
        <dbReference type="Pfam" id="PF02771"/>
    </source>
</evidence>
<dbReference type="SUPFAM" id="SSF56645">
    <property type="entry name" value="Acyl-CoA dehydrogenase NM domain-like"/>
    <property type="match status" value="1"/>
</dbReference>
<keyword evidence="4 7" id="KW-0274">FAD</keyword>
<dbReference type="SUPFAM" id="SSF47203">
    <property type="entry name" value="Acyl-CoA dehydrogenase C-terminal domain-like"/>
    <property type="match status" value="1"/>
</dbReference>
<dbReference type="GO" id="GO:0046949">
    <property type="term" value="P:fatty-acyl-CoA biosynthetic process"/>
    <property type="evidence" value="ECO:0007669"/>
    <property type="project" value="TreeGrafter"/>
</dbReference>
<keyword evidence="6 7" id="KW-0560">Oxidoreductase</keyword>
<dbReference type="Gene3D" id="1.20.140.10">
    <property type="entry name" value="Butyryl-CoA Dehydrogenase, subunit A, domain 3"/>
    <property type="match status" value="1"/>
</dbReference>
<dbReference type="AlphaFoldDB" id="A0A316AEA6"/>
<name>A0A316AEA6_9BACT</name>
<dbReference type="InterPro" id="IPR009100">
    <property type="entry name" value="AcylCoA_DH/oxidase_NM_dom_sf"/>
</dbReference>
<dbReference type="PANTHER" id="PTHR42807:SF1">
    <property type="entry name" value="GLUTARYL-COA DEHYDROGENASE, MITOCHONDRIAL"/>
    <property type="match status" value="1"/>
</dbReference>
<dbReference type="InterPro" id="IPR009075">
    <property type="entry name" value="AcylCo_DH/oxidase_C"/>
</dbReference>
<evidence type="ECO:0000256" key="4">
    <source>
        <dbReference type="ARBA" id="ARBA00022827"/>
    </source>
</evidence>
<comment type="cofactor">
    <cofactor evidence="1 7">
        <name>FAD</name>
        <dbReference type="ChEBI" id="CHEBI:57692"/>
    </cofactor>
</comment>
<organism evidence="11 12">
    <name type="scientific">Dyadobacter jejuensis</name>
    <dbReference type="NCBI Taxonomy" id="1082580"/>
    <lineage>
        <taxon>Bacteria</taxon>
        <taxon>Pseudomonadati</taxon>
        <taxon>Bacteroidota</taxon>
        <taxon>Cytophagia</taxon>
        <taxon>Cytophagales</taxon>
        <taxon>Spirosomataceae</taxon>
        <taxon>Dyadobacter</taxon>
    </lineage>
</organism>
<dbReference type="GO" id="GO:0050660">
    <property type="term" value="F:flavin adenine dinucleotide binding"/>
    <property type="evidence" value="ECO:0007669"/>
    <property type="project" value="InterPro"/>
</dbReference>
<dbReference type="RefSeq" id="WP_109677090.1">
    <property type="nucleotide sequence ID" value="NZ_QGDT01000013.1"/>
</dbReference>
<feature type="domain" description="Acyl-CoA oxidase/dehydrogenase middle" evidence="9">
    <location>
        <begin position="132"/>
        <end position="223"/>
    </location>
</feature>
<feature type="domain" description="Acyl-CoA dehydrogenase/oxidase C-terminal" evidence="8">
    <location>
        <begin position="236"/>
        <end position="381"/>
    </location>
</feature>
<evidence type="ECO:0000256" key="5">
    <source>
        <dbReference type="ARBA" id="ARBA00022946"/>
    </source>
</evidence>
<dbReference type="GO" id="GO:0033539">
    <property type="term" value="P:fatty acid beta-oxidation using acyl-CoA dehydrogenase"/>
    <property type="evidence" value="ECO:0007669"/>
    <property type="project" value="TreeGrafter"/>
</dbReference>
<proteinExistence type="inferred from homology"/>
<evidence type="ECO:0000313" key="11">
    <source>
        <dbReference type="EMBL" id="PWJ55608.1"/>
    </source>
</evidence>
<evidence type="ECO:0000259" key="8">
    <source>
        <dbReference type="Pfam" id="PF00441"/>
    </source>
</evidence>
<dbReference type="Pfam" id="PF00441">
    <property type="entry name" value="Acyl-CoA_dh_1"/>
    <property type="match status" value="1"/>
</dbReference>
<evidence type="ECO:0000256" key="7">
    <source>
        <dbReference type="RuleBase" id="RU362125"/>
    </source>
</evidence>
<accession>A0A316AEA6</accession>
<evidence type="ECO:0000256" key="1">
    <source>
        <dbReference type="ARBA" id="ARBA00001974"/>
    </source>
</evidence>
<dbReference type="InterPro" id="IPR006091">
    <property type="entry name" value="Acyl-CoA_Oxase/DH_mid-dom"/>
</dbReference>
<evidence type="ECO:0000259" key="9">
    <source>
        <dbReference type="Pfam" id="PF02770"/>
    </source>
</evidence>
<dbReference type="Gene3D" id="2.40.110.10">
    <property type="entry name" value="Butyryl-CoA Dehydrogenase, subunit A, domain 2"/>
    <property type="match status" value="1"/>
</dbReference>
<dbReference type="Gene3D" id="1.10.540.10">
    <property type="entry name" value="Acyl-CoA dehydrogenase/oxidase, N-terminal domain"/>
    <property type="match status" value="1"/>
</dbReference>
<dbReference type="InterPro" id="IPR036250">
    <property type="entry name" value="AcylCo_DH-like_C"/>
</dbReference>
<dbReference type="Pfam" id="PF02771">
    <property type="entry name" value="Acyl-CoA_dh_N"/>
    <property type="match status" value="1"/>
</dbReference>
<dbReference type="FunFam" id="1.10.540.10:FF:000002">
    <property type="entry name" value="Acyl-CoA dehydrogenase FadE19"/>
    <property type="match status" value="1"/>
</dbReference>
<dbReference type="Pfam" id="PF02770">
    <property type="entry name" value="Acyl-CoA_dh_M"/>
    <property type="match status" value="1"/>
</dbReference>
<evidence type="ECO:0000313" key="12">
    <source>
        <dbReference type="Proteomes" id="UP000245880"/>
    </source>
</evidence>
<feature type="domain" description="Acyl-CoA dehydrogenase/oxidase N-terminal" evidence="10">
    <location>
        <begin position="16"/>
        <end position="128"/>
    </location>
</feature>
<evidence type="ECO:0000256" key="3">
    <source>
        <dbReference type="ARBA" id="ARBA00022630"/>
    </source>
</evidence>
<dbReference type="InterPro" id="IPR037069">
    <property type="entry name" value="AcylCoA_DH/ox_N_sf"/>
</dbReference>
<evidence type="ECO:0000256" key="6">
    <source>
        <dbReference type="ARBA" id="ARBA00023002"/>
    </source>
</evidence>
<keyword evidence="5" id="KW-0809">Transit peptide</keyword>
<dbReference type="InterPro" id="IPR013786">
    <property type="entry name" value="AcylCoA_DH/ox_N"/>
</dbReference>
<protein>
    <submittedName>
        <fullName evidence="11">Glutaryl-CoA dehydrogenase</fullName>
    </submittedName>
</protein>
<dbReference type="PANTHER" id="PTHR42807">
    <property type="entry name" value="GLUTARYL-COA DEHYDROGENASE, MITOCHONDRIAL"/>
    <property type="match status" value="1"/>
</dbReference>
<dbReference type="InterPro" id="IPR052033">
    <property type="entry name" value="Glutaryl-CoA_DH_mitochondrial"/>
</dbReference>
<keyword evidence="12" id="KW-1185">Reference proteome</keyword>
<gene>
    <name evidence="11" type="ORF">CLV98_11384</name>
</gene>
<comment type="similarity">
    <text evidence="2 7">Belongs to the acyl-CoA dehydrogenase family.</text>
</comment>
<reference evidence="11 12" key="1">
    <citation type="submission" date="2018-03" db="EMBL/GenBank/DDBJ databases">
        <title>Genomic Encyclopedia of Archaeal and Bacterial Type Strains, Phase II (KMG-II): from individual species to whole genera.</title>
        <authorList>
            <person name="Goeker M."/>
        </authorList>
    </citation>
    <scope>NUCLEOTIDE SEQUENCE [LARGE SCALE GENOMIC DNA]</scope>
    <source>
        <strain evidence="11 12">DSM 100346</strain>
    </source>
</reference>
<dbReference type="InterPro" id="IPR046373">
    <property type="entry name" value="Acyl-CoA_Oxase/DH_mid-dom_sf"/>
</dbReference>
<dbReference type="Proteomes" id="UP000245880">
    <property type="component" value="Unassembled WGS sequence"/>
</dbReference>
<keyword evidence="3 7" id="KW-0285">Flavoprotein</keyword>
<dbReference type="EMBL" id="QGDT01000013">
    <property type="protein sequence ID" value="PWJ55608.1"/>
    <property type="molecule type" value="Genomic_DNA"/>
</dbReference>
<sequence>MAIQDTDFYEIMDLLTEEQQLVARSVRAFTEKEIKPIMEDCAQKAEFPVGLIPKFGAQGLFGPTIPESYGGGGLDYISYGLMCQEVERGDSGMRSTVSVQSSLVMWPIYAYGSESQRRKFLPKLASGEYIGCFGLTEPDHGSNPGGMQSTLKRVENGYLLQGSKLWISNAPLADVAVVWARTDQGRVQGVLVERGMEGFTAPEIHHKWSLRTSSTGELVFDRVFIPDDNVLPEGVGLQAALQCLDKARYGIAWGAIGVASDCFEVARQYSLERIQFNKPLAAFQLTQKKLAEMLTAITKAQLLAWRLGTLMNEGKASSAQISLAKRNNVAMALQVAREARQMLGAMGISGAYPIMRHMMNLESVITYEGTHDIHLLILGAEITGIPAFQ</sequence>
<dbReference type="GO" id="GO:0004361">
    <property type="term" value="F:glutaryl-CoA dehydrogenase activity"/>
    <property type="evidence" value="ECO:0007669"/>
    <property type="project" value="TreeGrafter"/>
</dbReference>
<dbReference type="GO" id="GO:0000062">
    <property type="term" value="F:fatty-acyl-CoA binding"/>
    <property type="evidence" value="ECO:0007669"/>
    <property type="project" value="TreeGrafter"/>
</dbReference>
<comment type="caution">
    <text evidence="11">The sequence shown here is derived from an EMBL/GenBank/DDBJ whole genome shotgun (WGS) entry which is preliminary data.</text>
</comment>